<keyword evidence="1" id="KW-1133">Transmembrane helix</keyword>
<feature type="transmembrane region" description="Helical" evidence="1">
    <location>
        <begin position="14"/>
        <end position="34"/>
    </location>
</feature>
<gene>
    <name evidence="2" type="ORF">COV59_01645</name>
</gene>
<feature type="transmembrane region" description="Helical" evidence="1">
    <location>
        <begin position="114"/>
        <end position="131"/>
    </location>
</feature>
<organism evidence="2 3">
    <name type="scientific">Candidatus Magasanikbacteria bacterium CG11_big_fil_rev_8_21_14_0_20_39_34</name>
    <dbReference type="NCBI Taxonomy" id="1974653"/>
    <lineage>
        <taxon>Bacteria</taxon>
        <taxon>Candidatus Magasanikiibacteriota</taxon>
    </lineage>
</organism>
<dbReference type="AlphaFoldDB" id="A0A2H0N5Z5"/>
<evidence type="ECO:0000313" key="3">
    <source>
        <dbReference type="Proteomes" id="UP000229600"/>
    </source>
</evidence>
<feature type="transmembrane region" description="Helical" evidence="1">
    <location>
        <begin position="90"/>
        <end position="108"/>
    </location>
</feature>
<proteinExistence type="predicted"/>
<accession>A0A2H0N5Z5</accession>
<reference evidence="2 3" key="1">
    <citation type="submission" date="2017-09" db="EMBL/GenBank/DDBJ databases">
        <title>Depth-based differentiation of microbial function through sediment-hosted aquifers and enrichment of novel symbionts in the deep terrestrial subsurface.</title>
        <authorList>
            <person name="Probst A.J."/>
            <person name="Ladd B."/>
            <person name="Jarett J.K."/>
            <person name="Geller-Mcgrath D.E."/>
            <person name="Sieber C.M."/>
            <person name="Emerson J.B."/>
            <person name="Anantharaman K."/>
            <person name="Thomas B.C."/>
            <person name="Malmstrom R."/>
            <person name="Stieglmeier M."/>
            <person name="Klingl A."/>
            <person name="Woyke T."/>
            <person name="Ryan C.M."/>
            <person name="Banfield J.F."/>
        </authorList>
    </citation>
    <scope>NUCLEOTIDE SEQUENCE [LARGE SCALE GENOMIC DNA]</scope>
    <source>
        <strain evidence="2">CG11_big_fil_rev_8_21_14_0_20_39_34</strain>
    </source>
</reference>
<keyword evidence="1" id="KW-0812">Transmembrane</keyword>
<evidence type="ECO:0000256" key="1">
    <source>
        <dbReference type="SAM" id="Phobius"/>
    </source>
</evidence>
<keyword evidence="1" id="KW-0472">Membrane</keyword>
<protein>
    <submittedName>
        <fullName evidence="2">Uncharacterized protein</fullName>
    </submittedName>
</protein>
<dbReference type="EMBL" id="PCWN01000005">
    <property type="protein sequence ID" value="PIR04319.1"/>
    <property type="molecule type" value="Genomic_DNA"/>
</dbReference>
<feature type="transmembrane region" description="Helical" evidence="1">
    <location>
        <begin position="65"/>
        <end position="83"/>
    </location>
</feature>
<evidence type="ECO:0000313" key="2">
    <source>
        <dbReference type="EMBL" id="PIR04319.1"/>
    </source>
</evidence>
<dbReference type="Proteomes" id="UP000229600">
    <property type="component" value="Unassembled WGS sequence"/>
</dbReference>
<sequence length="137" mass="15672">MIEASKMVFWLKKLLLLQLILSVGLVIIFLWIAGQNPTHLDPFWLGFRSQFITEDSLSYQQVGEAATISILSLFACMVSLLSIQKGKKFYYYLSLFFWILIVVGALGSGKIPPILPLVILMLMLSKVLRNYQDEKRQ</sequence>
<name>A0A2H0N5Z5_9BACT</name>
<comment type="caution">
    <text evidence="2">The sequence shown here is derived from an EMBL/GenBank/DDBJ whole genome shotgun (WGS) entry which is preliminary data.</text>
</comment>